<dbReference type="KEGG" id="psuw:WQ53_05580"/>
<dbReference type="InterPro" id="IPR014139">
    <property type="entry name" value="Peptidase_S26C_TraF"/>
</dbReference>
<keyword evidence="3" id="KW-0732">Signal</keyword>
<evidence type="ECO:0000256" key="1">
    <source>
        <dbReference type="ARBA" id="ARBA00004418"/>
    </source>
</evidence>
<evidence type="ECO:0000256" key="2">
    <source>
        <dbReference type="ARBA" id="ARBA00005849"/>
    </source>
</evidence>
<reference evidence="7 8" key="1">
    <citation type="journal article" date="2015" name="Genome Announc.">
        <title>Complete Genome Sequence of Pseudoxanthomonas suwonensis Strain J1, a Cellulose-Degrading Bacterium Isolated from Leaf- and Wood-Enriched Soil.</title>
        <authorList>
            <person name="Hou L."/>
            <person name="Jiang J."/>
            <person name="Xu Z."/>
            <person name="Zhou Y."/>
            <person name="Leung F.C."/>
        </authorList>
    </citation>
    <scope>NUCLEOTIDE SEQUENCE [LARGE SCALE GENOMIC DNA]</scope>
    <source>
        <strain evidence="7 8">J1</strain>
    </source>
</reference>
<feature type="domain" description="Peptidase S26" evidence="6">
    <location>
        <begin position="8"/>
        <end position="167"/>
    </location>
</feature>
<dbReference type="AlphaFoldDB" id="A0A0E3UMS5"/>
<name>A0A0E3UMS5_9GAMM</name>
<comment type="similarity">
    <text evidence="2">Belongs to the peptidase S26C family.</text>
</comment>
<keyword evidence="4" id="KW-0574">Periplasm</keyword>
<keyword evidence="8" id="KW-1185">Reference proteome</keyword>
<evidence type="ECO:0000259" key="6">
    <source>
        <dbReference type="Pfam" id="PF10502"/>
    </source>
</evidence>
<dbReference type="GO" id="GO:0004252">
    <property type="term" value="F:serine-type endopeptidase activity"/>
    <property type="evidence" value="ECO:0007669"/>
    <property type="project" value="InterPro"/>
</dbReference>
<proteinExistence type="inferred from homology"/>
<dbReference type="GO" id="GO:0006465">
    <property type="term" value="P:signal peptide processing"/>
    <property type="evidence" value="ECO:0007669"/>
    <property type="project" value="InterPro"/>
</dbReference>
<evidence type="ECO:0000313" key="7">
    <source>
        <dbReference type="EMBL" id="AKC86325.1"/>
    </source>
</evidence>
<gene>
    <name evidence="7" type="ORF">WQ53_05580</name>
</gene>
<accession>A0A0E3UMS5</accession>
<organism evidence="7 8">
    <name type="scientific">Pseudoxanthomonas suwonensis</name>
    <dbReference type="NCBI Taxonomy" id="314722"/>
    <lineage>
        <taxon>Bacteria</taxon>
        <taxon>Pseudomonadati</taxon>
        <taxon>Pseudomonadota</taxon>
        <taxon>Gammaproteobacteria</taxon>
        <taxon>Lysobacterales</taxon>
        <taxon>Lysobacteraceae</taxon>
        <taxon>Pseudoxanthomonas</taxon>
    </lineage>
</organism>
<sequence length="171" mass="18501">MTPRARARLGLALASAFGVAALAVAAFATPRLRIVYNASDSVPVGWYRVEPAAALRAGDLVLTRLPADVAELADQRGYLPATVPLLKRIGAVSPQQVCVRGGIVRIDGVPAAVALRADRWQRPLPQWRQCRRLADGELFLLSTAHPASFDSRYYGPVPAADVIGRARPWRQ</sequence>
<evidence type="ECO:0000256" key="4">
    <source>
        <dbReference type="ARBA" id="ARBA00022764"/>
    </source>
</evidence>
<dbReference type="MEROPS" id="S26.014"/>
<dbReference type="Pfam" id="PF10502">
    <property type="entry name" value="Peptidase_S26"/>
    <property type="match status" value="1"/>
</dbReference>
<dbReference type="SUPFAM" id="SSF51306">
    <property type="entry name" value="LexA/Signal peptidase"/>
    <property type="match status" value="1"/>
</dbReference>
<dbReference type="Proteomes" id="UP000033067">
    <property type="component" value="Chromosome"/>
</dbReference>
<evidence type="ECO:0000256" key="3">
    <source>
        <dbReference type="ARBA" id="ARBA00022729"/>
    </source>
</evidence>
<dbReference type="GO" id="GO:0042597">
    <property type="term" value="C:periplasmic space"/>
    <property type="evidence" value="ECO:0007669"/>
    <property type="project" value="UniProtKB-SubCell"/>
</dbReference>
<evidence type="ECO:0000256" key="5">
    <source>
        <dbReference type="ARBA" id="ARBA00022971"/>
    </source>
</evidence>
<dbReference type="Gene3D" id="2.10.109.10">
    <property type="entry name" value="Umud Fragment, subunit A"/>
    <property type="match status" value="1"/>
</dbReference>
<comment type="subcellular location">
    <subcellularLocation>
        <location evidence="1">Periplasm</location>
    </subcellularLocation>
</comment>
<keyword evidence="5" id="KW-0184">Conjugation</keyword>
<dbReference type="CDD" id="cd06530">
    <property type="entry name" value="S26_SPase_I"/>
    <property type="match status" value="1"/>
</dbReference>
<dbReference type="NCBIfam" id="TIGR02771">
    <property type="entry name" value="TraF_Ti"/>
    <property type="match status" value="1"/>
</dbReference>
<dbReference type="EMBL" id="CP011144">
    <property type="protein sequence ID" value="AKC86325.1"/>
    <property type="molecule type" value="Genomic_DNA"/>
</dbReference>
<evidence type="ECO:0000313" key="8">
    <source>
        <dbReference type="Proteomes" id="UP000033067"/>
    </source>
</evidence>
<dbReference type="OrthoDB" id="5360818at2"/>
<dbReference type="RefSeq" id="WP_052631152.1">
    <property type="nucleotide sequence ID" value="NZ_CP011144.1"/>
</dbReference>
<dbReference type="InterPro" id="IPR019533">
    <property type="entry name" value="Peptidase_S26"/>
</dbReference>
<dbReference type="InterPro" id="IPR036286">
    <property type="entry name" value="LexA/Signal_pep-like_sf"/>
</dbReference>
<protein>
    <submittedName>
        <fullName evidence="7">Peptidase</fullName>
    </submittedName>
</protein>
<dbReference type="PATRIC" id="fig|314722.6.peg.1177"/>